<evidence type="ECO:0000256" key="1">
    <source>
        <dbReference type="SAM" id="SignalP"/>
    </source>
</evidence>
<name>A0AA86MVA9_9BACT</name>
<accession>A0AA86MVA9</accession>
<dbReference type="Proteomes" id="UP001179121">
    <property type="component" value="Chromosome"/>
</dbReference>
<keyword evidence="3" id="KW-1185">Reference proteome</keyword>
<evidence type="ECO:0000313" key="2">
    <source>
        <dbReference type="EMBL" id="CAI4029667.1"/>
    </source>
</evidence>
<sequence>MRMRGCHKTMLAVPLALAAVVMLPGTGPGRADAQAPGMAPPVQELTIVIKDRDHGYELLKGTAMAGSLMKITVRNEDSVTHGFASRLFDGITVKMDGQGKEVAGKKVKSFHLDPGQVMTLTFTKPSAIEPAGLYGGNEAYTQYHTIWCDIHPEVRGELLVVETLGVPGAG</sequence>
<gene>
    <name evidence="2" type="ORF">DNFV4_00085</name>
</gene>
<keyword evidence="1" id="KW-0732">Signal</keyword>
<evidence type="ECO:0008006" key="4">
    <source>
        <dbReference type="Google" id="ProtNLM"/>
    </source>
</evidence>
<dbReference type="RefSeq" id="WP_289266703.1">
    <property type="nucleotide sequence ID" value="NZ_OX365700.1"/>
</dbReference>
<feature type="chain" id="PRO_5041715168" description="EfeO-type cupredoxin-like domain-containing protein" evidence="1">
    <location>
        <begin position="19"/>
        <end position="170"/>
    </location>
</feature>
<dbReference type="KEGG" id="nti:DNFV4_00085"/>
<reference evidence="2" key="1">
    <citation type="submission" date="2022-10" db="EMBL/GenBank/DDBJ databases">
        <authorList>
            <person name="Koch H."/>
        </authorList>
    </citation>
    <scope>NUCLEOTIDE SEQUENCE</scope>
    <source>
        <strain evidence="2">DNF</strain>
    </source>
</reference>
<organism evidence="2 3">
    <name type="scientific">Nitrospira tepida</name>
    <dbReference type="NCBI Taxonomy" id="2973512"/>
    <lineage>
        <taxon>Bacteria</taxon>
        <taxon>Pseudomonadati</taxon>
        <taxon>Nitrospirota</taxon>
        <taxon>Nitrospiria</taxon>
        <taxon>Nitrospirales</taxon>
        <taxon>Nitrospiraceae</taxon>
        <taxon>Nitrospira</taxon>
    </lineage>
</organism>
<dbReference type="AlphaFoldDB" id="A0AA86MVA9"/>
<dbReference type="InterPro" id="IPR008972">
    <property type="entry name" value="Cupredoxin"/>
</dbReference>
<evidence type="ECO:0000313" key="3">
    <source>
        <dbReference type="Proteomes" id="UP001179121"/>
    </source>
</evidence>
<protein>
    <recommendedName>
        <fullName evidence="4">EfeO-type cupredoxin-like domain-containing protein</fullName>
    </recommendedName>
</protein>
<feature type="signal peptide" evidence="1">
    <location>
        <begin position="1"/>
        <end position="18"/>
    </location>
</feature>
<dbReference type="EMBL" id="OX365700">
    <property type="protein sequence ID" value="CAI4029667.1"/>
    <property type="molecule type" value="Genomic_DNA"/>
</dbReference>
<dbReference type="Gene3D" id="2.60.40.420">
    <property type="entry name" value="Cupredoxins - blue copper proteins"/>
    <property type="match status" value="1"/>
</dbReference>
<proteinExistence type="predicted"/>